<evidence type="ECO:0000256" key="5">
    <source>
        <dbReference type="ARBA" id="ARBA00023136"/>
    </source>
</evidence>
<comment type="caution">
    <text evidence="8">The sequence shown here is derived from an EMBL/GenBank/DDBJ whole genome shotgun (WGS) entry which is preliminary data.</text>
</comment>
<gene>
    <name evidence="8" type="ORF">JD844_005681</name>
</gene>
<keyword evidence="9" id="KW-1185">Reference proteome</keyword>
<evidence type="ECO:0000256" key="3">
    <source>
        <dbReference type="ARBA" id="ARBA00022692"/>
    </source>
</evidence>
<keyword evidence="5 7" id="KW-0472">Membrane</keyword>
<keyword evidence="3 7" id="KW-0812">Transmembrane</keyword>
<dbReference type="PANTHER" id="PTHR14948:SF46">
    <property type="entry name" value="DISPANIN SUBFAMILY A MEMBER 2B-LIKE-RELATED"/>
    <property type="match status" value="1"/>
</dbReference>
<dbReference type="PANTHER" id="PTHR14948">
    <property type="entry name" value="NG5"/>
    <property type="match status" value="1"/>
</dbReference>
<dbReference type="EMBL" id="JAIPUX010000035">
    <property type="protein sequence ID" value="KAH0631382.1"/>
    <property type="molecule type" value="Genomic_DNA"/>
</dbReference>
<evidence type="ECO:0000313" key="9">
    <source>
        <dbReference type="Proteomes" id="UP000826234"/>
    </source>
</evidence>
<dbReference type="Proteomes" id="UP000826234">
    <property type="component" value="Unassembled WGS sequence"/>
</dbReference>
<reference evidence="8 9" key="1">
    <citation type="journal article" date="2022" name="Gigascience">
        <title>A chromosome-level genome assembly and annotation of the desert horned lizard, Phrynosoma platyrhinos, provides insight into chromosomal rearrangements among reptiles.</title>
        <authorList>
            <person name="Koochekian N."/>
            <person name="Ascanio A."/>
            <person name="Farleigh K."/>
            <person name="Card D.C."/>
            <person name="Schield D.R."/>
            <person name="Castoe T.A."/>
            <person name="Jezkova T."/>
        </authorList>
    </citation>
    <scope>NUCLEOTIDE SEQUENCE [LARGE SCALE GENOMIC DNA]</scope>
    <source>
        <strain evidence="8">NK-2021</strain>
    </source>
</reference>
<protein>
    <submittedName>
        <fullName evidence="8">Uncharacterized protein</fullName>
    </submittedName>
</protein>
<sequence>MSSPKYEKLEDDESDTHNPLTSSEKKPYKETEPLKHHAGPQNPTGYGATFPKASEYPPNYGTSGAGSYQTPGLQPPPGVTIRPVQTIEEPDHLCYSIFTMLCCFLPLGVAALIFSIQVLQWSFITSNKLDSINYLD</sequence>
<comment type="similarity">
    <text evidence="2">Belongs to the CD225/Dispanin family.</text>
</comment>
<evidence type="ECO:0000313" key="8">
    <source>
        <dbReference type="EMBL" id="KAH0631382.1"/>
    </source>
</evidence>
<evidence type="ECO:0000256" key="2">
    <source>
        <dbReference type="ARBA" id="ARBA00006843"/>
    </source>
</evidence>
<feature type="transmembrane region" description="Helical" evidence="7">
    <location>
        <begin position="95"/>
        <end position="119"/>
    </location>
</feature>
<feature type="region of interest" description="Disordered" evidence="6">
    <location>
        <begin position="1"/>
        <end position="80"/>
    </location>
</feature>
<accession>A0ABQ7TPG8</accession>
<dbReference type="InterPro" id="IPR007593">
    <property type="entry name" value="CD225/Dispanin_fam"/>
</dbReference>
<name>A0ABQ7TPG8_PHRPL</name>
<evidence type="ECO:0000256" key="7">
    <source>
        <dbReference type="SAM" id="Phobius"/>
    </source>
</evidence>
<comment type="subcellular location">
    <subcellularLocation>
        <location evidence="1">Membrane</location>
    </subcellularLocation>
</comment>
<keyword evidence="4 7" id="KW-1133">Transmembrane helix</keyword>
<evidence type="ECO:0000256" key="6">
    <source>
        <dbReference type="SAM" id="MobiDB-lite"/>
    </source>
</evidence>
<dbReference type="Pfam" id="PF04505">
    <property type="entry name" value="CD225"/>
    <property type="match status" value="1"/>
</dbReference>
<proteinExistence type="inferred from homology"/>
<feature type="compositionally biased region" description="Basic and acidic residues" evidence="6">
    <location>
        <begin position="23"/>
        <end position="35"/>
    </location>
</feature>
<evidence type="ECO:0000256" key="1">
    <source>
        <dbReference type="ARBA" id="ARBA00004370"/>
    </source>
</evidence>
<organism evidence="8 9">
    <name type="scientific">Phrynosoma platyrhinos</name>
    <name type="common">Desert horned lizard</name>
    <dbReference type="NCBI Taxonomy" id="52577"/>
    <lineage>
        <taxon>Eukaryota</taxon>
        <taxon>Metazoa</taxon>
        <taxon>Chordata</taxon>
        <taxon>Craniata</taxon>
        <taxon>Vertebrata</taxon>
        <taxon>Euteleostomi</taxon>
        <taxon>Lepidosauria</taxon>
        <taxon>Squamata</taxon>
        <taxon>Bifurcata</taxon>
        <taxon>Unidentata</taxon>
        <taxon>Episquamata</taxon>
        <taxon>Toxicofera</taxon>
        <taxon>Iguania</taxon>
        <taxon>Phrynosomatidae</taxon>
        <taxon>Phrynosomatinae</taxon>
        <taxon>Phrynosoma</taxon>
    </lineage>
</organism>
<dbReference type="InterPro" id="IPR051423">
    <property type="entry name" value="CD225/Dispanin"/>
</dbReference>
<feature type="compositionally biased region" description="Polar residues" evidence="6">
    <location>
        <begin position="60"/>
        <end position="72"/>
    </location>
</feature>
<evidence type="ECO:0000256" key="4">
    <source>
        <dbReference type="ARBA" id="ARBA00022989"/>
    </source>
</evidence>